<feature type="region of interest" description="Disordered" evidence="6">
    <location>
        <begin position="126"/>
        <end position="146"/>
    </location>
</feature>
<name>A0ABT9YIQ4_9BACI</name>
<keyword evidence="10" id="KW-1185">Reference proteome</keyword>
<proteinExistence type="predicted"/>
<reference evidence="9 10" key="1">
    <citation type="submission" date="2023-07" db="EMBL/GenBank/DDBJ databases">
        <title>Genomic Encyclopedia of Type Strains, Phase IV (KMG-IV): sequencing the most valuable type-strain genomes for metagenomic binning, comparative biology and taxonomic classification.</title>
        <authorList>
            <person name="Goeker M."/>
        </authorList>
    </citation>
    <scope>NUCLEOTIDE SEQUENCE [LARGE SCALE GENOMIC DNA]</scope>
    <source>
        <strain evidence="9 10">DSM 19154</strain>
    </source>
</reference>
<dbReference type="SMART" id="SM00287">
    <property type="entry name" value="SH3b"/>
    <property type="match status" value="1"/>
</dbReference>
<protein>
    <submittedName>
        <fullName evidence="9">Bifunctional autolysin</fullName>
        <ecNumber evidence="9">3.2.1.96</ecNumber>
        <ecNumber evidence="9">3.5.1.28</ecNumber>
    </submittedName>
</protein>
<dbReference type="Pfam" id="PF08239">
    <property type="entry name" value="SH3_3"/>
    <property type="match status" value="1"/>
</dbReference>
<dbReference type="InterPro" id="IPR003646">
    <property type="entry name" value="SH3-like_bac-type"/>
</dbReference>
<evidence type="ECO:0000313" key="10">
    <source>
        <dbReference type="Proteomes" id="UP001225034"/>
    </source>
</evidence>
<dbReference type="EMBL" id="JAUSUA010000002">
    <property type="protein sequence ID" value="MDQ0206924.1"/>
    <property type="molecule type" value="Genomic_DNA"/>
</dbReference>
<dbReference type="Proteomes" id="UP001225034">
    <property type="component" value="Unassembled WGS sequence"/>
</dbReference>
<evidence type="ECO:0000256" key="6">
    <source>
        <dbReference type="SAM" id="MobiDB-lite"/>
    </source>
</evidence>
<evidence type="ECO:0000256" key="7">
    <source>
        <dbReference type="SAM" id="SignalP"/>
    </source>
</evidence>
<evidence type="ECO:0000313" key="9">
    <source>
        <dbReference type="EMBL" id="MDQ0206924.1"/>
    </source>
</evidence>
<dbReference type="Pfam" id="PF13457">
    <property type="entry name" value="GW"/>
    <property type="match status" value="6"/>
</dbReference>
<comment type="caution">
    <text evidence="9">The sequence shown here is derived from an EMBL/GenBank/DDBJ whole genome shotgun (WGS) entry which is preliminary data.</text>
</comment>
<keyword evidence="3 7" id="KW-0732">Signal</keyword>
<keyword evidence="2" id="KW-0964">Secreted</keyword>
<dbReference type="InterPro" id="IPR025987">
    <property type="entry name" value="GW_dom"/>
</dbReference>
<evidence type="ECO:0000259" key="8">
    <source>
        <dbReference type="PROSITE" id="PS51781"/>
    </source>
</evidence>
<evidence type="ECO:0000256" key="1">
    <source>
        <dbReference type="ARBA" id="ARBA00004613"/>
    </source>
</evidence>
<dbReference type="GO" id="GO:0033925">
    <property type="term" value="F:mannosyl-glycoprotein endo-beta-N-acetylglucosaminidase activity"/>
    <property type="evidence" value="ECO:0007669"/>
    <property type="project" value="UniProtKB-EC"/>
</dbReference>
<evidence type="ECO:0000256" key="2">
    <source>
        <dbReference type="ARBA" id="ARBA00022525"/>
    </source>
</evidence>
<sequence length="929" mass="103562">MKKIVSIFVVFFLLFNLLSPYAALAESAGSNAPVEFEEPLTIEDDTYELEHVNSCLVDLLDREELDEADLEDFDFDLLGLTEEEEGTFKDCISLLLLDEESANEEMVTEEEAVEEAVTEEEAVEEAVTEEEAVEEAVTEEEAVEEAVTEEEAVEEAVTEEEAEDVQMFSLFSMKATNTPVMKSTSRLGHLYRSATVYKNLGDSTTLNLSSLLDTVYYIKQEAAYDGSTYYLISTQPSATNGTVGWVKSSDIRSYAHTTADKKSKTFYVKESGKAYTKAWGGSKDEVHSNLSSQKGQQFNVHLTENVGNDVWYRGTLNNRTVFIKSTDVDSKPVITEKSTSQLGHLYRGATVYKDLGGSTLNLAPLLDTVYYIKREASYIGSTYYLISTQPSATNGTVGWVKSSDIRSYAHTTADKKSKTFYVKGSGKAYTKAWGGSKDEVHSNLSSQKGHQFNVHLTENVGNDVWYRGTLNNRTVFIKSTDVDSKPVITEKSTSQLGHLYRGATVYKDLGGSTLNLAPLLDTVYYIKREASYIGSTYYLISTQPSATNGTVGWVKSSDIRSYAHTTTDKKQQTFYVNGTGRALTKAWGGSRDLVYNLSNYRNQAFKTHLTEKVGNDTWYRGTLNNRTVWIIESDLSSNIDTKTNYNLTLDQAANMQYGANAQTDRYTQYVHKDFVRRSGNNYVVNASTLNVRSGPGTNYAVVDTLNNGQRLSIRRLTGDWYQLFWVNATKKDIIYYLDPNNFINDKVQQFQFLDLAKTSGVTETALNNYLRGKGTLSGQGKAFIDAGRIHGINEIYLLSHALLETGNGGSTLARGVNYKGVTVYNMYGIGARDHCPIECGSQYAYEQGWTTPYKSIVGGAAFIGNSYVKSGQNSLYKMRWNPDGMVRNGRATHQYATDIGWASKQVHSMYNLYQGIGSYTLSLDIPVYR</sequence>
<feature type="chain" id="PRO_5045410628" evidence="7">
    <location>
        <begin position="26"/>
        <end position="929"/>
    </location>
</feature>
<feature type="domain" description="SH3b" evidence="8">
    <location>
        <begin position="679"/>
        <end position="746"/>
    </location>
</feature>
<dbReference type="Pfam" id="PF01832">
    <property type="entry name" value="Glucosaminidase"/>
    <property type="match status" value="1"/>
</dbReference>
<dbReference type="SMART" id="SM00047">
    <property type="entry name" value="LYZ2"/>
    <property type="match status" value="1"/>
</dbReference>
<dbReference type="GO" id="GO:0008745">
    <property type="term" value="F:N-acetylmuramoyl-L-alanine amidase activity"/>
    <property type="evidence" value="ECO:0007669"/>
    <property type="project" value="UniProtKB-EC"/>
</dbReference>
<evidence type="ECO:0000256" key="3">
    <source>
        <dbReference type="ARBA" id="ARBA00022729"/>
    </source>
</evidence>
<dbReference type="EC" id="3.2.1.96" evidence="9"/>
<dbReference type="Gene3D" id="2.30.30.170">
    <property type="match status" value="6"/>
</dbReference>
<dbReference type="InterPro" id="IPR038200">
    <property type="entry name" value="GW_dom_sf"/>
</dbReference>
<accession>A0ABT9YIQ4</accession>
<keyword evidence="5" id="KW-0961">Cell wall biogenesis/degradation</keyword>
<evidence type="ECO:0000256" key="5">
    <source>
        <dbReference type="ARBA" id="ARBA00023316"/>
    </source>
</evidence>
<dbReference type="PROSITE" id="PS51781">
    <property type="entry name" value="SH3B"/>
    <property type="match status" value="1"/>
</dbReference>
<dbReference type="InterPro" id="IPR002901">
    <property type="entry name" value="MGlyc_endo_b_GlcNAc-like_dom"/>
</dbReference>
<evidence type="ECO:0000256" key="4">
    <source>
        <dbReference type="ARBA" id="ARBA00022801"/>
    </source>
</evidence>
<dbReference type="Gene3D" id="1.10.530.10">
    <property type="match status" value="1"/>
</dbReference>
<keyword evidence="9" id="KW-0326">Glycosidase</keyword>
<comment type="subcellular location">
    <subcellularLocation>
        <location evidence="1">Secreted</location>
    </subcellularLocation>
</comment>
<keyword evidence="4 9" id="KW-0378">Hydrolase</keyword>
<dbReference type="Gene3D" id="2.30.30.40">
    <property type="entry name" value="SH3 Domains"/>
    <property type="match status" value="1"/>
</dbReference>
<dbReference type="RefSeq" id="WP_306981806.1">
    <property type="nucleotide sequence ID" value="NZ_JAUSUA010000002.1"/>
</dbReference>
<feature type="signal peptide" evidence="7">
    <location>
        <begin position="1"/>
        <end position="25"/>
    </location>
</feature>
<dbReference type="EC" id="3.5.1.28" evidence="9"/>
<gene>
    <name evidence="9" type="ORF">J2S05_001723</name>
</gene>
<organism evidence="9 10">
    <name type="scientific">Alkalicoccobacillus murimartini</name>
    <dbReference type="NCBI Taxonomy" id="171685"/>
    <lineage>
        <taxon>Bacteria</taxon>
        <taxon>Bacillati</taxon>
        <taxon>Bacillota</taxon>
        <taxon>Bacilli</taxon>
        <taxon>Bacillales</taxon>
        <taxon>Bacillaceae</taxon>
        <taxon>Alkalicoccobacillus</taxon>
    </lineage>
</organism>